<reference evidence="2 3" key="1">
    <citation type="journal article" date="2016" name="Int. J. Syst. Evol. Microbiol.">
        <title>Reclassification of Wolbachia persica as Francisella persica comb. nov. and emended description of the family Francisellaceae.</title>
        <authorList>
            <person name="Larson M.A."/>
            <person name="Nalbantoglu U."/>
            <person name="Sayood K."/>
            <person name="Zentz E.B."/>
            <person name="Cer R.Z."/>
            <person name="Iwen P.C."/>
            <person name="Francesconi S.C."/>
            <person name="Bishop-Lilly K.A."/>
            <person name="Mokashi V.P."/>
            <person name="Sjostedt A."/>
            <person name="Hinrichs S.H."/>
        </authorList>
    </citation>
    <scope>NUCLEOTIDE SEQUENCE [LARGE SCALE GENOMIC DNA]</scope>
    <source>
        <strain evidence="2 3">FSC845</strain>
    </source>
</reference>
<keyword evidence="1" id="KW-0812">Transmembrane</keyword>
<evidence type="ECO:0000313" key="2">
    <source>
        <dbReference type="EMBL" id="ALB01350.1"/>
    </source>
</evidence>
<evidence type="ECO:0000313" key="3">
    <source>
        <dbReference type="Proteomes" id="UP000242800"/>
    </source>
</evidence>
<feature type="transmembrane region" description="Helical" evidence="1">
    <location>
        <begin position="436"/>
        <end position="454"/>
    </location>
</feature>
<keyword evidence="3" id="KW-1185">Reference proteome</keyword>
<accession>A0AAC9EU36</accession>
<feature type="transmembrane region" description="Helical" evidence="1">
    <location>
        <begin position="236"/>
        <end position="254"/>
    </location>
</feature>
<gene>
    <name evidence="2" type="ORF">ACH24_00770</name>
</gene>
<feature type="transmembrane region" description="Helical" evidence="1">
    <location>
        <begin position="282"/>
        <end position="304"/>
    </location>
</feature>
<feature type="transmembrane region" description="Helical" evidence="1">
    <location>
        <begin position="339"/>
        <end position="361"/>
    </location>
</feature>
<feature type="transmembrane region" description="Helical" evidence="1">
    <location>
        <begin position="32"/>
        <end position="52"/>
    </location>
</feature>
<feature type="transmembrane region" description="Helical" evidence="1">
    <location>
        <begin position="6"/>
        <end position="25"/>
    </location>
</feature>
<dbReference type="AlphaFoldDB" id="A0AAC9EU36"/>
<organism evidence="2 3">
    <name type="scientific">Francisella persica ATCC VR-331</name>
    <dbReference type="NCBI Taxonomy" id="1086726"/>
    <lineage>
        <taxon>Bacteria</taxon>
        <taxon>Pseudomonadati</taxon>
        <taxon>Pseudomonadota</taxon>
        <taxon>Gammaproteobacteria</taxon>
        <taxon>Thiotrichales</taxon>
        <taxon>Francisellaceae</taxon>
        <taxon>Francisella</taxon>
    </lineage>
</organism>
<feature type="transmembrane region" description="Helical" evidence="1">
    <location>
        <begin position="373"/>
        <end position="391"/>
    </location>
</feature>
<feature type="transmembrane region" description="Helical" evidence="1">
    <location>
        <begin position="88"/>
        <end position="112"/>
    </location>
</feature>
<keyword evidence="1" id="KW-0472">Membrane</keyword>
<name>A0AAC9EU36_9GAMM</name>
<feature type="transmembrane region" description="Helical" evidence="1">
    <location>
        <begin position="397"/>
        <end position="415"/>
    </location>
</feature>
<dbReference type="KEGG" id="fper:ACH24_00770"/>
<feature type="transmembrane region" description="Helical" evidence="1">
    <location>
        <begin position="188"/>
        <end position="207"/>
    </location>
</feature>
<feature type="transmembrane region" description="Helical" evidence="1">
    <location>
        <begin position="260"/>
        <end position="277"/>
    </location>
</feature>
<evidence type="ECO:0000256" key="1">
    <source>
        <dbReference type="SAM" id="Phobius"/>
    </source>
</evidence>
<feature type="transmembrane region" description="Helical" evidence="1">
    <location>
        <begin position="64"/>
        <end position="81"/>
    </location>
</feature>
<feature type="transmembrane region" description="Helical" evidence="1">
    <location>
        <begin position="213"/>
        <end position="229"/>
    </location>
</feature>
<dbReference type="Proteomes" id="UP000242800">
    <property type="component" value="Chromosome"/>
</dbReference>
<proteinExistence type="predicted"/>
<dbReference type="EMBL" id="CP012505">
    <property type="protein sequence ID" value="ALB01350.1"/>
    <property type="molecule type" value="Genomic_DNA"/>
</dbReference>
<sequence length="582" mass="66285">MILLFGIAFYLAVLALPLICSYIFLKRYDSAIKIALSTIVSFSGSWLLFIIFLNIKVMPISTNILRAIVLTLAYIALIYMFKMRFTKYQLSIVTIVLLLIIPIYCFNTKVFIDWDALVSWNRWAIELAQNKYYPMDTAYPILLPSIWSLIYKLQGTTQINITAKISLLYPILIVLLMTLSIYRKTSKIYAVSFLIMIYSHMITPAATSGYMDYPIAFVGCVSLLLLYLAENNKKEYTFTIYICLAIIIAGISIIIKQSGIFFFIFIITYIAVNIKHLSKRSLLTISISTLGSLIFISSFLIIFYKHAHNYAGNLEYLINLTKNSSFSHKIYIFLKGASVLNLIINTLILIITPVLFIYSIYKSPKNIVKLESLTLLAYLIGTIVWLLAFSYDYRNSVWVQMFGITSLSIYISKLLKNKHNTKIYQPNKSKFNLSSTSLIIKATIISLIVIFISLTCNTKLYSFQEKAQANIGGGKQTGLIISNILSKSECLVLYTNDQPVKYNFFLSAYQDRILTGGWDISDITNIVAQAKLSNCKDDNYLLLGTWTMSQNNNHKLIDTLIINKKLIPTTSELTGLYRIQRN</sequence>
<keyword evidence="1" id="KW-1133">Transmembrane helix</keyword>
<protein>
    <submittedName>
        <fullName evidence="2">Uncharacterized protein</fullName>
    </submittedName>
</protein>
<feature type="transmembrane region" description="Helical" evidence="1">
    <location>
        <begin position="161"/>
        <end position="181"/>
    </location>
</feature>